<feature type="transmembrane region" description="Helical" evidence="1">
    <location>
        <begin position="274"/>
        <end position="293"/>
    </location>
</feature>
<reference evidence="2 3" key="1">
    <citation type="submission" date="2020-08" db="EMBL/GenBank/DDBJ databases">
        <title>Plant Genome Project.</title>
        <authorList>
            <person name="Zhang R.-G."/>
        </authorList>
    </citation>
    <scope>NUCLEOTIDE SEQUENCE [LARGE SCALE GENOMIC DNA]</scope>
    <source>
        <tissue evidence="2">Rhizome</tissue>
    </source>
</reference>
<organism evidence="2 3">
    <name type="scientific">Zingiber officinale</name>
    <name type="common">Ginger</name>
    <name type="synonym">Amomum zingiber</name>
    <dbReference type="NCBI Taxonomy" id="94328"/>
    <lineage>
        <taxon>Eukaryota</taxon>
        <taxon>Viridiplantae</taxon>
        <taxon>Streptophyta</taxon>
        <taxon>Embryophyta</taxon>
        <taxon>Tracheophyta</taxon>
        <taxon>Spermatophyta</taxon>
        <taxon>Magnoliopsida</taxon>
        <taxon>Liliopsida</taxon>
        <taxon>Zingiberales</taxon>
        <taxon>Zingiberaceae</taxon>
        <taxon>Zingiber</taxon>
    </lineage>
</organism>
<feature type="transmembrane region" description="Helical" evidence="1">
    <location>
        <begin position="244"/>
        <end position="268"/>
    </location>
</feature>
<dbReference type="PANTHER" id="PTHR36074:SF1">
    <property type="entry name" value="ISOPENTENYL-DIPHOSPHATE DELTA-ISOMERASE"/>
    <property type="match status" value="1"/>
</dbReference>
<keyword evidence="1" id="KW-1133">Transmembrane helix</keyword>
<comment type="caution">
    <text evidence="2">The sequence shown here is derived from an EMBL/GenBank/DDBJ whole genome shotgun (WGS) entry which is preliminary data.</text>
</comment>
<proteinExistence type="predicted"/>
<evidence type="ECO:0000256" key="1">
    <source>
        <dbReference type="SAM" id="Phobius"/>
    </source>
</evidence>
<dbReference type="EMBL" id="JACMSC010000014">
    <property type="protein sequence ID" value="KAG6491149.1"/>
    <property type="molecule type" value="Genomic_DNA"/>
</dbReference>
<dbReference type="AlphaFoldDB" id="A0A8J5KSI2"/>
<name>A0A8J5KSI2_ZINOF</name>
<dbReference type="PANTHER" id="PTHR36074">
    <property type="entry name" value="ISOPENTENYL-DIPHOSPHATE DELTA-ISOMERASE"/>
    <property type="match status" value="1"/>
</dbReference>
<sequence>MAGIAILLDLWKGNPGLSTQSHHSYSLFSAAVAASAAAASISAGKPFASRAFFGYYGLPIAHCDAGASATWNEENISSVESDIASENIYPDSFKYGVKEYPIELKPLFSAFGLKSLAVTSLRSFLLFYLPLLEPRLPMEEDDDILHEASEEKPVDLVTPLQNSLKQIIRETAVVTSRRVLERFAVHRVSQRMAWKLLKGQLLAVAATWFVQVVIEGYRCFFRKNISNMEDIDNIQKFKLFRKKIFGTTIKCSASLVFASIGAGIGALFHPSTGQWIGCAIGDFAGPIVAIVCLEKLHLEI</sequence>
<dbReference type="Proteomes" id="UP000734854">
    <property type="component" value="Unassembled WGS sequence"/>
</dbReference>
<keyword evidence="3" id="KW-1185">Reference proteome</keyword>
<accession>A0A8J5KSI2</accession>
<gene>
    <name evidence="2" type="ORF">ZIOFF_052481</name>
</gene>
<keyword evidence="1" id="KW-0812">Transmembrane</keyword>
<feature type="transmembrane region" description="Helical" evidence="1">
    <location>
        <begin position="201"/>
        <end position="221"/>
    </location>
</feature>
<evidence type="ECO:0000313" key="2">
    <source>
        <dbReference type="EMBL" id="KAG6491149.1"/>
    </source>
</evidence>
<protein>
    <submittedName>
        <fullName evidence="2">Uncharacterized protein</fullName>
    </submittedName>
</protein>
<evidence type="ECO:0000313" key="3">
    <source>
        <dbReference type="Proteomes" id="UP000734854"/>
    </source>
</evidence>
<keyword evidence="1" id="KW-0472">Membrane</keyword>